<accession>A0A812BKA9</accession>
<dbReference type="EMBL" id="CAHIKZ030000686">
    <property type="protein sequence ID" value="CAE1233498.1"/>
    <property type="molecule type" value="Genomic_DNA"/>
</dbReference>
<feature type="domain" description="KIAA1045 RING finger" evidence="2">
    <location>
        <begin position="63"/>
        <end position="136"/>
    </location>
</feature>
<evidence type="ECO:0000259" key="2">
    <source>
        <dbReference type="Pfam" id="PF16744"/>
    </source>
</evidence>
<dbReference type="InterPro" id="IPR031946">
    <property type="entry name" value="KIAA1045_Zf_RING"/>
</dbReference>
<dbReference type="Gene3D" id="1.10.238.10">
    <property type="entry name" value="EF-hand"/>
    <property type="match status" value="1"/>
</dbReference>
<proteinExistence type="predicted"/>
<dbReference type="Proteomes" id="UP000597762">
    <property type="component" value="Unassembled WGS sequence"/>
</dbReference>
<keyword evidence="4" id="KW-1185">Reference proteome</keyword>
<comment type="caution">
    <text evidence="3">The sequence shown here is derived from an EMBL/GenBank/DDBJ whole genome shotgun (WGS) entry which is preliminary data.</text>
</comment>
<organism evidence="3 4">
    <name type="scientific">Acanthosepion pharaonis</name>
    <name type="common">Pharaoh cuttlefish</name>
    <name type="synonym">Sepia pharaonis</name>
    <dbReference type="NCBI Taxonomy" id="158019"/>
    <lineage>
        <taxon>Eukaryota</taxon>
        <taxon>Metazoa</taxon>
        <taxon>Spiralia</taxon>
        <taxon>Lophotrochozoa</taxon>
        <taxon>Mollusca</taxon>
        <taxon>Cephalopoda</taxon>
        <taxon>Coleoidea</taxon>
        <taxon>Decapodiformes</taxon>
        <taxon>Sepiida</taxon>
        <taxon>Sepiina</taxon>
        <taxon>Sepiidae</taxon>
        <taxon>Acanthosepion</taxon>
    </lineage>
</organism>
<evidence type="ECO:0000313" key="3">
    <source>
        <dbReference type="EMBL" id="CAE1233498.1"/>
    </source>
</evidence>
<reference evidence="3" key="1">
    <citation type="submission" date="2021-01" db="EMBL/GenBank/DDBJ databases">
        <authorList>
            <person name="Li R."/>
            <person name="Bekaert M."/>
        </authorList>
    </citation>
    <scope>NUCLEOTIDE SEQUENCE</scope>
    <source>
        <strain evidence="3">Farmed</strain>
    </source>
</reference>
<dbReference type="SUPFAM" id="SSF57903">
    <property type="entry name" value="FYVE/PHD zinc finger"/>
    <property type="match status" value="1"/>
</dbReference>
<dbReference type="SUPFAM" id="SSF47473">
    <property type="entry name" value="EF-hand"/>
    <property type="match status" value="1"/>
</dbReference>
<sequence>MRKSTRHRRAKSEMGVATQINSSTVIGRIMSTGIPNENSEDRPHDADLPDTPINIPYTTHGEQNMNDNACDYCGVYTGDKNYPCSVCRLVFHKSCVNKLYIKNNQGISLAMAGHRIGDDYWTCHNCEDLPALLTVEEMKYLTENLDKYSIKKDISVSHANYLRYRRGQHYDVYGEDMKPEEMRKTMQHFNHMDIEDKGEIYWKDFLNNETIRILQQRSQNKLLHLLKASEIEDLRKVFKSVDTKGQGQVPKTSARKAFVQWIGAKKKIHTTPKDKQRDKKKEQTKNNRKSTMEDKEMLKWGQFVKDYALSIIASRTNTTGFLFTEDYCFFSFFFSFIRWKLSWSYFLNTRFHSSFFPLFCFSCMRLPFFHMRVFHSFLFPSAFIFGGRLFA</sequence>
<evidence type="ECO:0000313" key="4">
    <source>
        <dbReference type="Proteomes" id="UP000597762"/>
    </source>
</evidence>
<name>A0A812BKA9_ACAPH</name>
<gene>
    <name evidence="3" type="ORF">SPHA_18980</name>
</gene>
<dbReference type="Pfam" id="PF16744">
    <property type="entry name" value="zf-RING_15"/>
    <property type="match status" value="1"/>
</dbReference>
<dbReference type="InterPro" id="IPR011992">
    <property type="entry name" value="EF-hand-dom_pair"/>
</dbReference>
<dbReference type="Gene3D" id="3.30.40.10">
    <property type="entry name" value="Zinc/RING finger domain, C3HC4 (zinc finger)"/>
    <property type="match status" value="1"/>
</dbReference>
<feature type="compositionally biased region" description="Basic and acidic residues" evidence="1">
    <location>
        <begin position="271"/>
        <end position="291"/>
    </location>
</feature>
<dbReference type="InterPro" id="IPR011011">
    <property type="entry name" value="Znf_FYVE_PHD"/>
</dbReference>
<dbReference type="AlphaFoldDB" id="A0A812BKA9"/>
<feature type="region of interest" description="Disordered" evidence="1">
    <location>
        <begin position="268"/>
        <end position="291"/>
    </location>
</feature>
<dbReference type="OrthoDB" id="9978298at2759"/>
<protein>
    <recommendedName>
        <fullName evidence="2">KIAA1045 RING finger domain-containing protein</fullName>
    </recommendedName>
</protein>
<dbReference type="InterPro" id="IPR013083">
    <property type="entry name" value="Znf_RING/FYVE/PHD"/>
</dbReference>
<evidence type="ECO:0000256" key="1">
    <source>
        <dbReference type="SAM" id="MobiDB-lite"/>
    </source>
</evidence>